<evidence type="ECO:0000256" key="1">
    <source>
        <dbReference type="ARBA" id="ARBA00022468"/>
    </source>
</evidence>
<dbReference type="GO" id="GO:0005096">
    <property type="term" value="F:GTPase activator activity"/>
    <property type="evidence" value="ECO:0007669"/>
    <property type="project" value="UniProtKB-KW"/>
</dbReference>
<dbReference type="EMBL" id="BSEH01000094">
    <property type="protein sequence ID" value="GLJ57255.1"/>
    <property type="molecule type" value="Genomic_DNA"/>
</dbReference>
<dbReference type="AlphaFoldDB" id="A0AAD3NP71"/>
<dbReference type="PANTHER" id="PTHR23177:SF35">
    <property type="entry name" value="RHO GTPASE-ACTIVATING PROTEIN GACA"/>
    <property type="match status" value="1"/>
</dbReference>
<evidence type="ECO:0000313" key="2">
    <source>
        <dbReference type="EMBL" id="GLJ57244.1"/>
    </source>
</evidence>
<protein>
    <submittedName>
        <fullName evidence="2">Uncharacterized protein</fullName>
    </submittedName>
</protein>
<reference evidence="2" key="1">
    <citation type="submission" date="2022-12" db="EMBL/GenBank/DDBJ databases">
        <title>Chromosome-Level Genome Assembly of Japanese Cedar (Cryptomeriajaponica D. Don).</title>
        <authorList>
            <person name="Fujino T."/>
            <person name="Yamaguchi K."/>
            <person name="Yokoyama T."/>
            <person name="Hamanaka T."/>
            <person name="Harazono Y."/>
            <person name="Kamada H."/>
            <person name="Kobayashi W."/>
            <person name="Ujino-Ihara T."/>
            <person name="Uchiyama K."/>
            <person name="Matsumoto A."/>
            <person name="Izuno A."/>
            <person name="Tsumura Y."/>
            <person name="Toyoda A."/>
            <person name="Shigenobu S."/>
            <person name="Moriguchi Y."/>
            <person name="Ueno S."/>
            <person name="Kasahara M."/>
        </authorList>
    </citation>
    <scope>NUCLEOTIDE SEQUENCE</scope>
</reference>
<evidence type="ECO:0000313" key="4">
    <source>
        <dbReference type="Proteomes" id="UP001234787"/>
    </source>
</evidence>
<gene>
    <name evidence="2" type="ORF">SUGI_1307490</name>
    <name evidence="3" type="ORF">SUGI_1307610</name>
</gene>
<evidence type="ECO:0000313" key="3">
    <source>
        <dbReference type="EMBL" id="GLJ57255.1"/>
    </source>
</evidence>
<keyword evidence="4" id="KW-1185">Reference proteome</keyword>
<dbReference type="PANTHER" id="PTHR23177">
    <property type="entry name" value="MKIAA1688 PROTEIN"/>
    <property type="match status" value="1"/>
</dbReference>
<name>A0AAD3NP71_CRYJA</name>
<organism evidence="2 4">
    <name type="scientific">Cryptomeria japonica</name>
    <name type="common">Japanese cedar</name>
    <name type="synonym">Cupressus japonica</name>
    <dbReference type="NCBI Taxonomy" id="3369"/>
    <lineage>
        <taxon>Eukaryota</taxon>
        <taxon>Viridiplantae</taxon>
        <taxon>Streptophyta</taxon>
        <taxon>Embryophyta</taxon>
        <taxon>Tracheophyta</taxon>
        <taxon>Spermatophyta</taxon>
        <taxon>Pinopsida</taxon>
        <taxon>Pinidae</taxon>
        <taxon>Conifers II</taxon>
        <taxon>Cupressales</taxon>
        <taxon>Cupressaceae</taxon>
        <taxon>Cryptomeria</taxon>
    </lineage>
</organism>
<accession>A0AAD3NP71</accession>
<dbReference type="Proteomes" id="UP001234787">
    <property type="component" value="Unassembled WGS sequence"/>
</dbReference>
<proteinExistence type="predicted"/>
<dbReference type="EMBL" id="BSEH01000094">
    <property type="protein sequence ID" value="GLJ57244.1"/>
    <property type="molecule type" value="Genomic_DNA"/>
</dbReference>
<keyword evidence="1" id="KW-0343">GTPase activation</keyword>
<sequence length="133" mass="14416">MAVCLRRFEGIFCINAESTEEEHLRNQLNKAIVSDDIDVHYLADLIKAIPAILKMRDGHNPATLMLEVTSVAVAHQLGRKFTEIYKELNLCSSDAISCGACFATEAYALAISYASPTTASACSGAAGYYTDAY</sequence>
<comment type="caution">
    <text evidence="2">The sequence shown here is derived from an EMBL/GenBank/DDBJ whole genome shotgun (WGS) entry which is preliminary data.</text>
</comment>
<dbReference type="InterPro" id="IPR044785">
    <property type="entry name" value="RopGAP1-5"/>
</dbReference>